<reference evidence="6" key="5">
    <citation type="submission" date="2018-11" db="EMBL/GenBank/DDBJ databases">
        <title>Characterization of plant carbon substrate utilization by Auxenochlorella protothecoides.</title>
        <authorList>
            <person name="Vogler B.W."/>
            <person name="Starkenburg S.R."/>
            <person name="Sudasinghe N."/>
            <person name="Schambach J.Y."/>
            <person name="Rollin J.A."/>
            <person name="Pattathil S."/>
            <person name="Barry A.N."/>
        </authorList>
    </citation>
    <scope>NUCLEOTIDE SEQUENCE [LARGE SCALE GENOMIC DNA]</scope>
    <source>
        <strain evidence="6">UTEX 25</strain>
    </source>
</reference>
<dbReference type="EMBL" id="QOKY01000135">
    <property type="protein sequence ID" value="RMZ56712.1"/>
    <property type="molecule type" value="Genomic_DNA"/>
</dbReference>
<evidence type="ECO:0000313" key="5">
    <source>
        <dbReference type="EMBL" id="KFM25972.1"/>
    </source>
</evidence>
<organism evidence="5 7">
    <name type="scientific">Auxenochlorella protothecoides</name>
    <name type="common">Green microalga</name>
    <name type="synonym">Chlorella protothecoides</name>
    <dbReference type="NCBI Taxonomy" id="3075"/>
    <lineage>
        <taxon>Eukaryota</taxon>
        <taxon>Viridiplantae</taxon>
        <taxon>Chlorophyta</taxon>
        <taxon>core chlorophytes</taxon>
        <taxon>Trebouxiophyceae</taxon>
        <taxon>Chlorellales</taxon>
        <taxon>Chlorellaceae</taxon>
        <taxon>Auxenochlorella</taxon>
    </lineage>
</organism>
<evidence type="ECO:0000256" key="3">
    <source>
        <dbReference type="ARBA" id="ARBA00023274"/>
    </source>
</evidence>
<keyword evidence="7" id="KW-1185">Reference proteome</keyword>
<dbReference type="OrthoDB" id="2014006at2759"/>
<reference evidence="6" key="4">
    <citation type="submission" date="2018-10" db="EMBL/GenBank/DDBJ databases">
        <authorList>
            <person name="Hovde B."/>
            <person name="Zhang X."/>
        </authorList>
    </citation>
    <scope>NUCLEOTIDE SEQUENCE [LARGE SCALE GENOMIC DNA]</scope>
    <source>
        <strain evidence="6">UTEX 25</strain>
    </source>
</reference>
<evidence type="ECO:0000256" key="1">
    <source>
        <dbReference type="ARBA" id="ARBA00009875"/>
    </source>
</evidence>
<dbReference type="InterPro" id="IPR008195">
    <property type="entry name" value="Ribosomal_eL34"/>
</dbReference>
<comment type="similarity">
    <text evidence="1">Belongs to the eukaryotic ribosomal protein eL34 family.</text>
</comment>
<evidence type="ECO:0000313" key="4">
    <source>
        <dbReference type="EMBL" id="JAT77723.1"/>
    </source>
</evidence>
<dbReference type="InterPro" id="IPR038562">
    <property type="entry name" value="Ribosomal_eL34_C_sf"/>
</dbReference>
<dbReference type="eggNOG" id="KOG1790">
    <property type="taxonomic scope" value="Eukaryota"/>
</dbReference>
<dbReference type="PROSITE" id="PS01145">
    <property type="entry name" value="RIBOSOMAL_L34E"/>
    <property type="match status" value="1"/>
</dbReference>
<dbReference type="GO" id="GO:1990904">
    <property type="term" value="C:ribonucleoprotein complex"/>
    <property type="evidence" value="ECO:0007669"/>
    <property type="project" value="UniProtKB-KW"/>
</dbReference>
<dbReference type="GO" id="GO:0006412">
    <property type="term" value="P:translation"/>
    <property type="evidence" value="ECO:0007669"/>
    <property type="project" value="InterPro"/>
</dbReference>
<proteinExistence type="inferred from homology"/>
<dbReference type="AlphaFoldDB" id="A0A087SJR8"/>
<accession>A0A087SJR8</accession>
<dbReference type="EMBL" id="GDKF01000899">
    <property type="protein sequence ID" value="JAT77723.1"/>
    <property type="molecule type" value="Transcribed_RNA"/>
</dbReference>
<evidence type="ECO:0000313" key="6">
    <source>
        <dbReference type="EMBL" id="RMZ56712.1"/>
    </source>
</evidence>
<dbReference type="Proteomes" id="UP000028924">
    <property type="component" value="Unassembled WGS sequence"/>
</dbReference>
<evidence type="ECO:0000256" key="2">
    <source>
        <dbReference type="ARBA" id="ARBA00022980"/>
    </source>
</evidence>
<dbReference type="PANTHER" id="PTHR10759">
    <property type="entry name" value="60S RIBOSOMAL PROTEIN L34"/>
    <property type="match status" value="1"/>
</dbReference>
<name>A0A087SJR8_AUXPR</name>
<keyword evidence="2 5" id="KW-0689">Ribosomal protein</keyword>
<dbReference type="Gene3D" id="6.20.370.70">
    <property type="match status" value="1"/>
</dbReference>
<keyword evidence="3" id="KW-0687">Ribonucleoprotein</keyword>
<dbReference type="Proteomes" id="UP000279271">
    <property type="component" value="Unassembled WGS sequence"/>
</dbReference>
<sequence>MVQRLTYRRRHSYHTKSNRQRIVKTPGGKLVYQRQVKPASFPVCPISGQRLNGLPAVRPRELSRLNKSKKTVQRAYGGHLAAGVVRERIIRAFLVEEQKIVKKVLKLQKAKEAAAVKKESAGKGGRKKK</sequence>
<gene>
    <name evidence="6" type="ORF">APUTEX25_002801</name>
    <name evidence="5" type="ORF">F751_3610</name>
    <name evidence="4" type="ORF">g.4906</name>
</gene>
<reference evidence="5 7" key="1">
    <citation type="journal article" date="2014" name="BMC Genomics">
        <title>Oil accumulation mechanisms of the oleaginous microalga Chlorella protothecoides revealed through its genome, transcriptomes, and proteomes.</title>
        <authorList>
            <person name="Gao C."/>
            <person name="Wang Y."/>
            <person name="Shen Y."/>
            <person name="Yan D."/>
            <person name="He X."/>
            <person name="Dai J."/>
            <person name="Wu Q."/>
        </authorList>
    </citation>
    <scope>NUCLEOTIDE SEQUENCE [LARGE SCALE GENOMIC DNA]</scope>
    <source>
        <strain evidence="5 7">0710</strain>
    </source>
</reference>
<dbReference type="Gene3D" id="6.20.340.10">
    <property type="match status" value="1"/>
</dbReference>
<dbReference type="GO" id="GO:0005840">
    <property type="term" value="C:ribosome"/>
    <property type="evidence" value="ECO:0007669"/>
    <property type="project" value="UniProtKB-KW"/>
</dbReference>
<dbReference type="EMBL" id="KL662125">
    <property type="protein sequence ID" value="KFM25972.1"/>
    <property type="molecule type" value="Genomic_DNA"/>
</dbReference>
<reference evidence="4" key="2">
    <citation type="submission" date="2015-08" db="EMBL/GenBank/DDBJ databases">
        <authorList>
            <person name="Babu N.S."/>
            <person name="Beckwith C.J."/>
            <person name="Beseler K.G."/>
            <person name="Brison A."/>
            <person name="Carone J.V."/>
            <person name="Caskin T.P."/>
            <person name="Diamond M."/>
            <person name="Durham M.E."/>
            <person name="Foxe J.M."/>
            <person name="Go M."/>
            <person name="Henderson B.A."/>
            <person name="Jones I.B."/>
            <person name="McGettigan J.A."/>
            <person name="Micheletti S.J."/>
            <person name="Nasrallah M.E."/>
            <person name="Ortiz D."/>
            <person name="Piller C.R."/>
            <person name="Privatt S.R."/>
            <person name="Schneider S.L."/>
            <person name="Sharp S."/>
            <person name="Smith T.C."/>
            <person name="Stanton J.D."/>
            <person name="Ullery H.E."/>
            <person name="Wilson R.J."/>
            <person name="Serrano M.G."/>
            <person name="Buck G."/>
            <person name="Lee V."/>
            <person name="Wang Y."/>
            <person name="Carvalho R."/>
            <person name="Voegtly L."/>
            <person name="Shi R."/>
            <person name="Duckworth R."/>
            <person name="Johnson A."/>
            <person name="Loviza R."/>
            <person name="Walstead R."/>
            <person name="Shah Z."/>
            <person name="Kiflezghi M."/>
            <person name="Wade K."/>
            <person name="Ball S.L."/>
            <person name="Bradley K.W."/>
            <person name="Asai D.J."/>
            <person name="Bowman C.A."/>
            <person name="Russell D.A."/>
            <person name="Pope W.H."/>
            <person name="Jacobs-Sera D."/>
            <person name="Hendrix R.W."/>
            <person name="Hatfull G.F."/>
        </authorList>
    </citation>
    <scope>NUCLEOTIDE SEQUENCE</scope>
</reference>
<dbReference type="GeneID" id="23615001"/>
<dbReference type="KEGG" id="apro:F751_3610"/>
<dbReference type="PRINTS" id="PR01250">
    <property type="entry name" value="RIBOSOMALL34"/>
</dbReference>
<dbReference type="Pfam" id="PF01199">
    <property type="entry name" value="Ribosomal_L34e"/>
    <property type="match status" value="1"/>
</dbReference>
<protein>
    <submittedName>
        <fullName evidence="5">60S ribosomal protein L34</fullName>
    </submittedName>
</protein>
<dbReference type="GO" id="GO:0003735">
    <property type="term" value="F:structural constituent of ribosome"/>
    <property type="evidence" value="ECO:0007669"/>
    <property type="project" value="InterPro"/>
</dbReference>
<evidence type="ECO:0000313" key="7">
    <source>
        <dbReference type="Proteomes" id="UP000028924"/>
    </source>
</evidence>
<reference evidence="8" key="3">
    <citation type="journal article" date="2018" name="Algal Res.">
        <title>Characterization of plant carbon substrate utilization by Auxenochlorella protothecoides.</title>
        <authorList>
            <person name="Vogler B.W."/>
            <person name="Starkenburg S.R."/>
            <person name="Sudasinghe N."/>
            <person name="Schambach J.Y."/>
            <person name="Rollin J.A."/>
            <person name="Pattathil S."/>
            <person name="Barry A.N."/>
        </authorList>
    </citation>
    <scope>NUCLEOTIDE SEQUENCE [LARGE SCALE GENOMIC DNA]</scope>
    <source>
        <strain evidence="8">UTEX 25</strain>
    </source>
</reference>
<dbReference type="InterPro" id="IPR018065">
    <property type="entry name" value="Ribosomal_eL34_CS"/>
</dbReference>
<dbReference type="RefSeq" id="XP_011398868.1">
    <property type="nucleotide sequence ID" value="XM_011400566.1"/>
</dbReference>
<dbReference type="STRING" id="3075.A0A087SJR8"/>
<evidence type="ECO:0000313" key="8">
    <source>
        <dbReference type="Proteomes" id="UP000279271"/>
    </source>
</evidence>